<keyword evidence="2 3" id="KW-0326">Glycosidase</keyword>
<dbReference type="Gene3D" id="3.20.20.80">
    <property type="entry name" value="Glycosidases"/>
    <property type="match status" value="1"/>
</dbReference>
<accession>A0ABV7V4L4</accession>
<dbReference type="PANTHER" id="PTHR34142">
    <property type="entry name" value="ENDO-BETA-1,4-GLUCANASE A"/>
    <property type="match status" value="1"/>
</dbReference>
<dbReference type="InterPro" id="IPR006311">
    <property type="entry name" value="TAT_signal"/>
</dbReference>
<dbReference type="GO" id="GO:0016798">
    <property type="term" value="F:hydrolase activity, acting on glycosyl bonds"/>
    <property type="evidence" value="ECO:0007669"/>
    <property type="project" value="UniProtKB-KW"/>
</dbReference>
<comment type="similarity">
    <text evidence="3">Belongs to the glycosyl hydrolase 5 (cellulase A) family.</text>
</comment>
<comment type="caution">
    <text evidence="6">The sequence shown here is derived from an EMBL/GenBank/DDBJ whole genome shotgun (WGS) entry which is preliminary data.</text>
</comment>
<keyword evidence="7" id="KW-1185">Reference proteome</keyword>
<feature type="domain" description="Glycoside hydrolase family 5" evidence="5">
    <location>
        <begin position="65"/>
        <end position="300"/>
    </location>
</feature>
<dbReference type="EC" id="3.2.1.-" evidence="6"/>
<evidence type="ECO:0000313" key="6">
    <source>
        <dbReference type="EMBL" id="MFC3672040.1"/>
    </source>
</evidence>
<feature type="chain" id="PRO_5047145636" evidence="4">
    <location>
        <begin position="29"/>
        <end position="336"/>
    </location>
</feature>
<dbReference type="InterPro" id="IPR018087">
    <property type="entry name" value="Glyco_hydro_5_CS"/>
</dbReference>
<evidence type="ECO:0000256" key="2">
    <source>
        <dbReference type="ARBA" id="ARBA00023295"/>
    </source>
</evidence>
<evidence type="ECO:0000259" key="5">
    <source>
        <dbReference type="Pfam" id="PF00150"/>
    </source>
</evidence>
<reference evidence="7" key="1">
    <citation type="journal article" date="2019" name="Int. J. Syst. Evol. Microbiol.">
        <title>The Global Catalogue of Microorganisms (GCM) 10K type strain sequencing project: providing services to taxonomists for standard genome sequencing and annotation.</title>
        <authorList>
            <consortium name="The Broad Institute Genomics Platform"/>
            <consortium name="The Broad Institute Genome Sequencing Center for Infectious Disease"/>
            <person name="Wu L."/>
            <person name="Ma J."/>
        </authorList>
    </citation>
    <scope>NUCLEOTIDE SEQUENCE [LARGE SCALE GENOMIC DNA]</scope>
    <source>
        <strain evidence="7">KCTC 42224</strain>
    </source>
</reference>
<protein>
    <submittedName>
        <fullName evidence="6">Glycoside hydrolase family 5 protein</fullName>
        <ecNumber evidence="6">3.2.1.-</ecNumber>
    </submittedName>
</protein>
<sequence>MAQHSRRTFIQGSALSLALATPAASALAAVVKPKGFRLGVNLAGAEFAMIGGRWNWPSLDNLNYYLAKGFNVFRVPFKWNRLQTQIMAPLDATALAGLDQIVATATAAGAVVLLDAHDYGRRDKQIIADTDSPVTAAMFADFWGRMAARYRANPLVWYNLMNEPHDQSAQANIAAQNAACAAIRAAGARSKVLFSGTAWTGAHSWMTTANATATLQMVDPLDNFAFDAHQYLDRGYGGGTLNAIPGVGAHILQAITDWGRANRRQVFIGEFASGPTPPSLSELNDLLHFMVSNKDVFIGATYFAGGGTWGNNMGSADPVGGVDKPQTLLLQRYLKY</sequence>
<gene>
    <name evidence="6" type="ORF">ACFOOT_11450</name>
</gene>
<dbReference type="RefSeq" id="WP_191323954.1">
    <property type="nucleotide sequence ID" value="NZ_JBHRYE010000017.1"/>
</dbReference>
<evidence type="ECO:0000256" key="3">
    <source>
        <dbReference type="RuleBase" id="RU361153"/>
    </source>
</evidence>
<dbReference type="InterPro" id="IPR001547">
    <property type="entry name" value="Glyco_hydro_5"/>
</dbReference>
<dbReference type="PROSITE" id="PS00659">
    <property type="entry name" value="GLYCOSYL_HYDROL_F5"/>
    <property type="match status" value="1"/>
</dbReference>
<dbReference type="SUPFAM" id="SSF51445">
    <property type="entry name" value="(Trans)glycosidases"/>
    <property type="match status" value="1"/>
</dbReference>
<organism evidence="6 7">
    <name type="scientific">Novosphingobium pokkalii</name>
    <dbReference type="NCBI Taxonomy" id="1770194"/>
    <lineage>
        <taxon>Bacteria</taxon>
        <taxon>Pseudomonadati</taxon>
        <taxon>Pseudomonadota</taxon>
        <taxon>Alphaproteobacteria</taxon>
        <taxon>Sphingomonadales</taxon>
        <taxon>Sphingomonadaceae</taxon>
        <taxon>Novosphingobium</taxon>
    </lineage>
</organism>
<evidence type="ECO:0000256" key="1">
    <source>
        <dbReference type="ARBA" id="ARBA00022801"/>
    </source>
</evidence>
<evidence type="ECO:0000313" key="7">
    <source>
        <dbReference type="Proteomes" id="UP001595683"/>
    </source>
</evidence>
<proteinExistence type="inferred from homology"/>
<feature type="signal peptide" evidence="4">
    <location>
        <begin position="1"/>
        <end position="28"/>
    </location>
</feature>
<name>A0ABV7V4L4_9SPHN</name>
<dbReference type="EMBL" id="JBHRYE010000017">
    <property type="protein sequence ID" value="MFC3672040.1"/>
    <property type="molecule type" value="Genomic_DNA"/>
</dbReference>
<dbReference type="PANTHER" id="PTHR34142:SF1">
    <property type="entry name" value="GLYCOSIDE HYDROLASE FAMILY 5 DOMAIN-CONTAINING PROTEIN"/>
    <property type="match status" value="1"/>
</dbReference>
<dbReference type="PROSITE" id="PS51318">
    <property type="entry name" value="TAT"/>
    <property type="match status" value="1"/>
</dbReference>
<dbReference type="Pfam" id="PF00150">
    <property type="entry name" value="Cellulase"/>
    <property type="match status" value="1"/>
</dbReference>
<keyword evidence="4" id="KW-0732">Signal</keyword>
<dbReference type="InterPro" id="IPR017853">
    <property type="entry name" value="GH"/>
</dbReference>
<keyword evidence="1 3" id="KW-0378">Hydrolase</keyword>
<dbReference type="Proteomes" id="UP001595683">
    <property type="component" value="Unassembled WGS sequence"/>
</dbReference>
<evidence type="ECO:0000256" key="4">
    <source>
        <dbReference type="SAM" id="SignalP"/>
    </source>
</evidence>